<evidence type="ECO:0000256" key="3">
    <source>
        <dbReference type="ARBA" id="ARBA00022452"/>
    </source>
</evidence>
<dbReference type="InterPro" id="IPR012910">
    <property type="entry name" value="Plug_dom"/>
</dbReference>
<dbReference type="Gene3D" id="2.40.170.20">
    <property type="entry name" value="TonB-dependent receptor, beta-barrel domain"/>
    <property type="match status" value="1"/>
</dbReference>
<evidence type="ECO:0000256" key="2">
    <source>
        <dbReference type="ARBA" id="ARBA00022448"/>
    </source>
</evidence>
<keyword evidence="5" id="KW-0732">Signal</keyword>
<evidence type="ECO:0000259" key="12">
    <source>
        <dbReference type="Pfam" id="PF00593"/>
    </source>
</evidence>
<organism evidence="14 15">
    <name type="scientific">Pedobacter chinensis</name>
    <dbReference type="NCBI Taxonomy" id="2282421"/>
    <lineage>
        <taxon>Bacteria</taxon>
        <taxon>Pseudomonadati</taxon>
        <taxon>Bacteroidota</taxon>
        <taxon>Sphingobacteriia</taxon>
        <taxon>Sphingobacteriales</taxon>
        <taxon>Sphingobacteriaceae</taxon>
        <taxon>Pedobacter</taxon>
    </lineage>
</organism>
<evidence type="ECO:0000259" key="13">
    <source>
        <dbReference type="Pfam" id="PF07715"/>
    </source>
</evidence>
<keyword evidence="7 10" id="KW-0472">Membrane</keyword>
<dbReference type="AlphaFoldDB" id="A0A369PUD4"/>
<keyword evidence="6 11" id="KW-0798">TonB box</keyword>
<name>A0A369PUD4_9SPHI</name>
<evidence type="ECO:0000256" key="6">
    <source>
        <dbReference type="ARBA" id="ARBA00023077"/>
    </source>
</evidence>
<dbReference type="PANTHER" id="PTHR30069">
    <property type="entry name" value="TONB-DEPENDENT OUTER MEMBRANE RECEPTOR"/>
    <property type="match status" value="1"/>
</dbReference>
<evidence type="ECO:0000256" key="10">
    <source>
        <dbReference type="PROSITE-ProRule" id="PRU01360"/>
    </source>
</evidence>
<evidence type="ECO:0000313" key="15">
    <source>
        <dbReference type="Proteomes" id="UP000253961"/>
    </source>
</evidence>
<evidence type="ECO:0000313" key="14">
    <source>
        <dbReference type="EMBL" id="RDC55870.1"/>
    </source>
</evidence>
<keyword evidence="3 10" id="KW-1134">Transmembrane beta strand</keyword>
<feature type="domain" description="TonB-dependent receptor plug" evidence="13">
    <location>
        <begin position="108"/>
        <end position="214"/>
    </location>
</feature>
<reference evidence="14 15" key="1">
    <citation type="submission" date="2018-07" db="EMBL/GenBank/DDBJ databases">
        <title>Pedobacter sp. nov., isolated from soil.</title>
        <authorList>
            <person name="Zhou L.Y."/>
            <person name="Du Z.J."/>
        </authorList>
    </citation>
    <scope>NUCLEOTIDE SEQUENCE [LARGE SCALE GENOMIC DNA]</scope>
    <source>
        <strain evidence="14 15">JDX94</strain>
    </source>
</reference>
<sequence length="980" mass="107416">MSSSAKGQSTEVRATVPVTGTVTDAKGLPIPGVVVTEKETSNRVITDANGRYKIEVSSRAAVLVFSYVGFNNQEVKVGNNSSVNITLSDDVRSLNEVVVIGYGTLREKEISSTITHIGSKDLLTVGGNNALMSLQGKVAGLSIVNTATGDPNSSPSIQLRGVSSRNAGLGPLYVVDGIPGGNVDNINQNDIASIDVLKGGAASAIYGTRGSNGVILITTKKGTSEAQMNYNNYFSLDFPTNRLEALSADEFLANKKGIDKGARTNWMEEITRKYAYSQRHTVSASGGGARTNYYISGDYRNGEGVDFRSSRIEYGARINITHTPENNLYTIALNVSPRYLKSNNSDSPTGSDNGFAQALSLNPTQPVFDPTNPNLYFRVTEGLTNPYNPVEQARIVQQGTDGKYLDWNGSFKLNILKNWNTQVMVNQSNRSFFDFYFRPATHTTSIQAGPTIMGAANRRYNVNDTKNFEWTSNYSLDYKHHSLKLLGGYSYAYFNYQDLSGSNSNFPTDVYTYNNLGSGLYNVNINAQNAVGSSQNDSRLIAFFGRLNYSFNDEVFVSASLRREGSSKFGAGHKWGNFPAVSAAWDLSQRPFIKSLNWINNLKIRADYGVTGNQDFDNYRSLDTYTGAGRYLFNGILYQVYGPSQNMNNDLRWEKALNYNIGLDFSLFSNRLSGSINYYIRKNQDLLGSYDVPIPPNVQPTIYANVGSMNNSGIEFQLTGTAVKTNSFNYEISLAAATLQNKFISFSNDIFKGQPYIDAVGLPSPGSPGTIQRLQEGKRIGNFYMLKSAGYDSFGRLLVYNRAGEIIPATASTTADKQFVGNGLPKFTLSLGNTFRYKNFDVSVYLRGAFGYSIFNTIAFYIGTPAAAAGTNVLKSAYDGGKYSKLTQNSTSAYASDYFLENGNFVKIDNVGIGYTHNVKIKYLKSVRFFLTGRNLYTFTKYTGGDPESTSVNGLYPGSNGRINYYPSTLQVLGGLQASF</sequence>
<dbReference type="SUPFAM" id="SSF56935">
    <property type="entry name" value="Porins"/>
    <property type="match status" value="1"/>
</dbReference>
<evidence type="ECO:0000256" key="1">
    <source>
        <dbReference type="ARBA" id="ARBA00004571"/>
    </source>
</evidence>
<proteinExistence type="inferred from homology"/>
<keyword evidence="15" id="KW-1185">Reference proteome</keyword>
<accession>A0A369PUD4</accession>
<keyword evidence="9 10" id="KW-0998">Cell outer membrane</keyword>
<dbReference type="SUPFAM" id="SSF49464">
    <property type="entry name" value="Carboxypeptidase regulatory domain-like"/>
    <property type="match status" value="1"/>
</dbReference>
<gene>
    <name evidence="14" type="ORF">DU508_14245</name>
</gene>
<protein>
    <submittedName>
        <fullName evidence="14">SusC/RagA family TonB-linked outer membrane protein</fullName>
    </submittedName>
</protein>
<evidence type="ECO:0000256" key="9">
    <source>
        <dbReference type="ARBA" id="ARBA00023237"/>
    </source>
</evidence>
<feature type="domain" description="TonB-dependent receptor-like beta-barrel" evidence="12">
    <location>
        <begin position="360"/>
        <end position="936"/>
    </location>
</feature>
<dbReference type="Pfam" id="PF13715">
    <property type="entry name" value="CarbopepD_reg_2"/>
    <property type="match status" value="1"/>
</dbReference>
<dbReference type="Pfam" id="PF07715">
    <property type="entry name" value="Plug"/>
    <property type="match status" value="1"/>
</dbReference>
<dbReference type="PROSITE" id="PS52016">
    <property type="entry name" value="TONB_DEPENDENT_REC_3"/>
    <property type="match status" value="1"/>
</dbReference>
<dbReference type="PANTHER" id="PTHR30069:SF29">
    <property type="entry name" value="HEMOGLOBIN AND HEMOGLOBIN-HAPTOGLOBIN-BINDING PROTEIN 1-RELATED"/>
    <property type="match status" value="1"/>
</dbReference>
<comment type="similarity">
    <text evidence="10 11">Belongs to the TonB-dependent receptor family.</text>
</comment>
<dbReference type="OrthoDB" id="9768177at2"/>
<dbReference type="InterPro" id="IPR023997">
    <property type="entry name" value="TonB-dep_OMP_SusC/RagA_CS"/>
</dbReference>
<dbReference type="Gene3D" id="2.60.40.1120">
    <property type="entry name" value="Carboxypeptidase-like, regulatory domain"/>
    <property type="match status" value="1"/>
</dbReference>
<evidence type="ECO:0000256" key="5">
    <source>
        <dbReference type="ARBA" id="ARBA00022729"/>
    </source>
</evidence>
<comment type="subcellular location">
    <subcellularLocation>
        <location evidence="1 10">Cell outer membrane</location>
        <topology evidence="1 10">Multi-pass membrane protein</topology>
    </subcellularLocation>
</comment>
<dbReference type="InterPro" id="IPR008969">
    <property type="entry name" value="CarboxyPept-like_regulatory"/>
</dbReference>
<dbReference type="EMBL" id="QPKV01000006">
    <property type="protein sequence ID" value="RDC55870.1"/>
    <property type="molecule type" value="Genomic_DNA"/>
</dbReference>
<comment type="caution">
    <text evidence="14">The sequence shown here is derived from an EMBL/GenBank/DDBJ whole genome shotgun (WGS) entry which is preliminary data.</text>
</comment>
<dbReference type="Proteomes" id="UP000253961">
    <property type="component" value="Unassembled WGS sequence"/>
</dbReference>
<dbReference type="InterPro" id="IPR037066">
    <property type="entry name" value="Plug_dom_sf"/>
</dbReference>
<dbReference type="GO" id="GO:0015344">
    <property type="term" value="F:siderophore uptake transmembrane transporter activity"/>
    <property type="evidence" value="ECO:0007669"/>
    <property type="project" value="TreeGrafter"/>
</dbReference>
<dbReference type="NCBIfam" id="TIGR04057">
    <property type="entry name" value="SusC_RagA_signa"/>
    <property type="match status" value="1"/>
</dbReference>
<dbReference type="Pfam" id="PF00593">
    <property type="entry name" value="TonB_dep_Rec_b-barrel"/>
    <property type="match status" value="1"/>
</dbReference>
<evidence type="ECO:0000256" key="8">
    <source>
        <dbReference type="ARBA" id="ARBA00023170"/>
    </source>
</evidence>
<dbReference type="NCBIfam" id="TIGR04056">
    <property type="entry name" value="OMP_RagA_SusC"/>
    <property type="match status" value="1"/>
</dbReference>
<dbReference type="InterPro" id="IPR039426">
    <property type="entry name" value="TonB-dep_rcpt-like"/>
</dbReference>
<evidence type="ECO:0000256" key="4">
    <source>
        <dbReference type="ARBA" id="ARBA00022692"/>
    </source>
</evidence>
<dbReference type="InterPro" id="IPR023996">
    <property type="entry name" value="TonB-dep_OMP_SusC/RagA"/>
</dbReference>
<dbReference type="InterPro" id="IPR000531">
    <property type="entry name" value="Beta-barrel_TonB"/>
</dbReference>
<keyword evidence="2 10" id="KW-0813">Transport</keyword>
<evidence type="ECO:0000256" key="7">
    <source>
        <dbReference type="ARBA" id="ARBA00023136"/>
    </source>
</evidence>
<dbReference type="GO" id="GO:0044718">
    <property type="term" value="P:siderophore transmembrane transport"/>
    <property type="evidence" value="ECO:0007669"/>
    <property type="project" value="TreeGrafter"/>
</dbReference>
<dbReference type="InterPro" id="IPR036942">
    <property type="entry name" value="Beta-barrel_TonB_sf"/>
</dbReference>
<dbReference type="GO" id="GO:0009279">
    <property type="term" value="C:cell outer membrane"/>
    <property type="evidence" value="ECO:0007669"/>
    <property type="project" value="UniProtKB-SubCell"/>
</dbReference>
<evidence type="ECO:0000256" key="11">
    <source>
        <dbReference type="RuleBase" id="RU003357"/>
    </source>
</evidence>
<keyword evidence="8" id="KW-0675">Receptor</keyword>
<keyword evidence="4 10" id="KW-0812">Transmembrane</keyword>
<dbReference type="Gene3D" id="2.170.130.10">
    <property type="entry name" value="TonB-dependent receptor, plug domain"/>
    <property type="match status" value="1"/>
</dbReference>